<dbReference type="SUPFAM" id="SSF52777">
    <property type="entry name" value="CoA-dependent acyltransferases"/>
    <property type="match status" value="1"/>
</dbReference>
<dbReference type="InterPro" id="IPR023213">
    <property type="entry name" value="CAT-like_dom_sf"/>
</dbReference>
<evidence type="ECO:0000256" key="8">
    <source>
        <dbReference type="ARBA" id="ARBA00048370"/>
    </source>
</evidence>
<dbReference type="PROSITE" id="PS51826">
    <property type="entry name" value="PSBD"/>
    <property type="match status" value="1"/>
</dbReference>
<evidence type="ECO:0000259" key="12">
    <source>
        <dbReference type="PROSITE" id="PS51826"/>
    </source>
</evidence>
<dbReference type="RefSeq" id="WP_087460673.1">
    <property type="nucleotide sequence ID" value="NZ_CP021425.1"/>
</dbReference>
<dbReference type="Pfam" id="PF02817">
    <property type="entry name" value="E3_binding"/>
    <property type="match status" value="1"/>
</dbReference>
<keyword evidence="6 9" id="KW-0012">Acyltransferase</keyword>
<comment type="similarity">
    <text evidence="2 9">Belongs to the 2-oxoacid dehydrogenase family.</text>
</comment>
<feature type="domain" description="Peripheral subunit-binding (PSBD)" evidence="12">
    <location>
        <begin position="242"/>
        <end position="279"/>
    </location>
</feature>
<dbReference type="SUPFAM" id="SSF47005">
    <property type="entry name" value="Peripheral subunit-binding domain of 2-oxo acid dehydrogenase complex"/>
    <property type="match status" value="1"/>
</dbReference>
<feature type="region of interest" description="Disordered" evidence="10">
    <location>
        <begin position="204"/>
        <end position="230"/>
    </location>
</feature>
<evidence type="ECO:0000313" key="13">
    <source>
        <dbReference type="EMBL" id="ARU55588.1"/>
    </source>
</evidence>
<dbReference type="Proteomes" id="UP000196027">
    <property type="component" value="Chromosome"/>
</dbReference>
<comment type="catalytic activity">
    <reaction evidence="8">
        <text>N(6)-[(R)-dihydrolipoyl]-L-lysyl-[protein] + acetyl-CoA = N(6)-[(R)-S(8)-acetyldihydrolipoyl]-L-lysyl-[protein] + CoA</text>
        <dbReference type="Rhea" id="RHEA:17017"/>
        <dbReference type="Rhea" id="RHEA-COMP:10475"/>
        <dbReference type="Rhea" id="RHEA-COMP:10478"/>
        <dbReference type="ChEBI" id="CHEBI:57287"/>
        <dbReference type="ChEBI" id="CHEBI:57288"/>
        <dbReference type="ChEBI" id="CHEBI:83100"/>
        <dbReference type="ChEBI" id="CHEBI:83111"/>
        <dbReference type="EC" id="2.3.1.12"/>
    </reaction>
</comment>
<comment type="cofactor">
    <cofactor evidence="1 9">
        <name>(R)-lipoate</name>
        <dbReference type="ChEBI" id="CHEBI:83088"/>
    </cofactor>
</comment>
<dbReference type="EC" id="2.3.1.-" evidence="9"/>
<dbReference type="KEGG" id="ome:OLMES_1513"/>
<comment type="subunit">
    <text evidence="3">Forms a 24-polypeptide structural core with octahedral symmetry.</text>
</comment>
<evidence type="ECO:0000259" key="11">
    <source>
        <dbReference type="PROSITE" id="PS50968"/>
    </source>
</evidence>
<dbReference type="CDD" id="cd06849">
    <property type="entry name" value="lipoyl_domain"/>
    <property type="match status" value="2"/>
</dbReference>
<keyword evidence="4 9" id="KW-0808">Transferase</keyword>
<gene>
    <name evidence="13" type="ORF">OLMES_1513</name>
</gene>
<evidence type="ECO:0000256" key="7">
    <source>
        <dbReference type="ARBA" id="ARBA00025211"/>
    </source>
</evidence>
<dbReference type="InterPro" id="IPR036625">
    <property type="entry name" value="E3-bd_dom_sf"/>
</dbReference>
<evidence type="ECO:0000313" key="14">
    <source>
        <dbReference type="Proteomes" id="UP000196027"/>
    </source>
</evidence>
<dbReference type="InterPro" id="IPR050743">
    <property type="entry name" value="2-oxoacid_DH_E2_comp"/>
</dbReference>
<evidence type="ECO:0000256" key="9">
    <source>
        <dbReference type="RuleBase" id="RU003423"/>
    </source>
</evidence>
<evidence type="ECO:0000256" key="6">
    <source>
        <dbReference type="ARBA" id="ARBA00023315"/>
    </source>
</evidence>
<feature type="region of interest" description="Disordered" evidence="10">
    <location>
        <begin position="85"/>
        <end position="128"/>
    </location>
</feature>
<keyword evidence="5 9" id="KW-0450">Lipoyl</keyword>
<accession>A0A1Y0I520</accession>
<dbReference type="PROSITE" id="PS50968">
    <property type="entry name" value="BIOTINYL_LIPOYL"/>
    <property type="match status" value="2"/>
</dbReference>
<keyword evidence="14" id="KW-1185">Reference proteome</keyword>
<sequence>MSKVEIKVPDLGGGEQVDVIELCVQPGDKLDIDDPMIVLETDKATMEVPATQAGTVLEMHVAIGDKVSEGDLVLVIEADEAVDASAGDAQAFPDESRPEPTKPAYSNAPVSEPVGTENTPDSGSLESKSVLVPDIGSEKALVVEICVAAGDDIQVDDAIVVLESDKATMEVPSPYAGKVESIAVQLEQSVSEGDVLLAISVAGSGPVPEKESPPEHLPATPSPRPEEERVYAGALSPGSRVHAGPAVRKLAREFGVDLSQVQGSGPKSRVLKEDVQRYVKTALKQTPVSSGQGVGLPQVKLPDFSQFGQIERRSMTKIHRVTAENMQRAWLNVPHVTQFDEADITELEAFRQAQKAAASARNSKLTPLPFIVKACAYALQKLPQFNVSLDMESSEIIQKHYINIGVAVDTPDGLVVPVIKNAGQKGIWDLADEMTSLADKAREKKLKPVDMQGGCFSISSLGSVGGTAFTPIVNTPEVAILGVSKAAIKPVFKENEFVPRLLLPLSLSYDHRAVNGAEAARFTGLISLLLSDIRQLLL</sequence>
<comment type="function">
    <text evidence="7">The pyruvate dehydrogenase complex catalyzes the overall conversion of pyruvate to acetyl-CoA and CO(2). It contains multiple copies of three enzymatic components: pyruvate dehydrogenase (E1), dihydrolipoamide acetyltransferase (E2) and lipoamide dehydrogenase (E3).</text>
</comment>
<evidence type="ECO:0000256" key="10">
    <source>
        <dbReference type="SAM" id="MobiDB-lite"/>
    </source>
</evidence>
<dbReference type="PANTHER" id="PTHR43178:SF2">
    <property type="entry name" value="DIHYDROLIPOYLLYSINE-RESIDUE ACETYLTRANSFERASE COMPONENT OF PYRUVATE DEHYDROGENASE COMPLEX"/>
    <property type="match status" value="1"/>
</dbReference>
<dbReference type="InterPro" id="IPR003016">
    <property type="entry name" value="2-oxoA_DH_lipoyl-BS"/>
</dbReference>
<dbReference type="GO" id="GO:0006086">
    <property type="term" value="P:pyruvate decarboxylation to acetyl-CoA"/>
    <property type="evidence" value="ECO:0007669"/>
    <property type="project" value="TreeGrafter"/>
</dbReference>
<dbReference type="InterPro" id="IPR001078">
    <property type="entry name" value="2-oxoacid_DH_actylTfrase"/>
</dbReference>
<dbReference type="AlphaFoldDB" id="A0A1Y0I520"/>
<dbReference type="EMBL" id="CP021425">
    <property type="protein sequence ID" value="ARU55588.1"/>
    <property type="molecule type" value="Genomic_DNA"/>
</dbReference>
<dbReference type="InterPro" id="IPR011053">
    <property type="entry name" value="Single_hybrid_motif"/>
</dbReference>
<dbReference type="OrthoDB" id="9805770at2"/>
<dbReference type="PROSITE" id="PS00189">
    <property type="entry name" value="LIPOYL"/>
    <property type="match status" value="2"/>
</dbReference>
<dbReference type="FunFam" id="3.30.559.10:FF:000004">
    <property type="entry name" value="Acetyltransferase component of pyruvate dehydrogenase complex"/>
    <property type="match status" value="1"/>
</dbReference>
<dbReference type="InterPro" id="IPR000089">
    <property type="entry name" value="Biotin_lipoyl"/>
</dbReference>
<name>A0A1Y0I520_9GAMM</name>
<keyword evidence="13" id="KW-0670">Pyruvate</keyword>
<evidence type="ECO:0000256" key="2">
    <source>
        <dbReference type="ARBA" id="ARBA00007317"/>
    </source>
</evidence>
<organism evidence="13 14">
    <name type="scientific">Oleiphilus messinensis</name>
    <dbReference type="NCBI Taxonomy" id="141451"/>
    <lineage>
        <taxon>Bacteria</taxon>
        <taxon>Pseudomonadati</taxon>
        <taxon>Pseudomonadota</taxon>
        <taxon>Gammaproteobacteria</taxon>
        <taxon>Oceanospirillales</taxon>
        <taxon>Oleiphilaceae</taxon>
        <taxon>Oleiphilus</taxon>
    </lineage>
</organism>
<dbReference type="GO" id="GO:0005737">
    <property type="term" value="C:cytoplasm"/>
    <property type="evidence" value="ECO:0007669"/>
    <property type="project" value="TreeGrafter"/>
</dbReference>
<dbReference type="GO" id="GO:0004742">
    <property type="term" value="F:dihydrolipoyllysine-residue acetyltransferase activity"/>
    <property type="evidence" value="ECO:0007669"/>
    <property type="project" value="UniProtKB-EC"/>
</dbReference>
<dbReference type="Gene3D" id="2.40.50.100">
    <property type="match status" value="2"/>
</dbReference>
<feature type="domain" description="Lipoyl-binding" evidence="11">
    <location>
        <begin position="127"/>
        <end position="200"/>
    </location>
</feature>
<dbReference type="SUPFAM" id="SSF51230">
    <property type="entry name" value="Single hybrid motif"/>
    <property type="match status" value="2"/>
</dbReference>
<evidence type="ECO:0000256" key="3">
    <source>
        <dbReference type="ARBA" id="ARBA00011484"/>
    </source>
</evidence>
<protein>
    <recommendedName>
        <fullName evidence="9">Dihydrolipoamide acetyltransferase component of pyruvate dehydrogenase complex</fullName>
        <ecNumber evidence="9">2.3.1.-</ecNumber>
    </recommendedName>
</protein>
<proteinExistence type="inferred from homology"/>
<dbReference type="PANTHER" id="PTHR43178">
    <property type="entry name" value="DIHYDROLIPOAMIDE ACETYLTRANSFERASE COMPONENT OF PYRUVATE DEHYDROGENASE COMPLEX"/>
    <property type="match status" value="1"/>
</dbReference>
<dbReference type="Gene3D" id="3.30.559.10">
    <property type="entry name" value="Chloramphenicol acetyltransferase-like domain"/>
    <property type="match status" value="1"/>
</dbReference>
<feature type="compositionally biased region" description="Polar residues" evidence="10">
    <location>
        <begin position="116"/>
        <end position="127"/>
    </location>
</feature>
<dbReference type="Pfam" id="PF00198">
    <property type="entry name" value="2-oxoacid_dh"/>
    <property type="match status" value="1"/>
</dbReference>
<dbReference type="InterPro" id="IPR004167">
    <property type="entry name" value="PSBD"/>
</dbReference>
<dbReference type="GO" id="GO:0031405">
    <property type="term" value="F:lipoic acid binding"/>
    <property type="evidence" value="ECO:0007669"/>
    <property type="project" value="TreeGrafter"/>
</dbReference>
<feature type="domain" description="Lipoyl-binding" evidence="11">
    <location>
        <begin position="3"/>
        <end position="77"/>
    </location>
</feature>
<dbReference type="Gene3D" id="4.10.320.10">
    <property type="entry name" value="E3-binding domain"/>
    <property type="match status" value="1"/>
</dbReference>
<evidence type="ECO:0000256" key="1">
    <source>
        <dbReference type="ARBA" id="ARBA00001938"/>
    </source>
</evidence>
<dbReference type="FunFam" id="4.10.320.10:FF:000003">
    <property type="entry name" value="Acetyltransferase component of pyruvate dehydrogenase complex"/>
    <property type="match status" value="1"/>
</dbReference>
<dbReference type="Pfam" id="PF00364">
    <property type="entry name" value="Biotin_lipoyl"/>
    <property type="match status" value="2"/>
</dbReference>
<evidence type="ECO:0000256" key="4">
    <source>
        <dbReference type="ARBA" id="ARBA00022679"/>
    </source>
</evidence>
<evidence type="ECO:0000256" key="5">
    <source>
        <dbReference type="ARBA" id="ARBA00022823"/>
    </source>
</evidence>
<reference evidence="13 14" key="1">
    <citation type="submission" date="2017-05" db="EMBL/GenBank/DDBJ databases">
        <title>Genomic insights into alkan degradation activity of Oleiphilus messinensis.</title>
        <authorList>
            <person name="Kozyavkin S.A."/>
            <person name="Slesarev A.I."/>
            <person name="Golyshin P.N."/>
            <person name="Korzhenkov A."/>
            <person name="Golyshina O.N."/>
            <person name="Toshchakov S.V."/>
        </authorList>
    </citation>
    <scope>NUCLEOTIDE SEQUENCE [LARGE SCALE GENOMIC DNA]</scope>
    <source>
        <strain evidence="13 14">ME102</strain>
    </source>
</reference>